<name>A0A0C3SF45_PHLG1</name>
<feature type="region of interest" description="Disordered" evidence="1">
    <location>
        <begin position="576"/>
        <end position="627"/>
    </location>
</feature>
<dbReference type="EMBL" id="KN840446">
    <property type="protein sequence ID" value="KIP11445.1"/>
    <property type="molecule type" value="Genomic_DNA"/>
</dbReference>
<accession>A0A0C3SF45</accession>
<evidence type="ECO:0000256" key="1">
    <source>
        <dbReference type="SAM" id="MobiDB-lite"/>
    </source>
</evidence>
<dbReference type="OrthoDB" id="3178019at2759"/>
<keyword evidence="3" id="KW-1185">Reference proteome</keyword>
<dbReference type="Proteomes" id="UP000053257">
    <property type="component" value="Unassembled WGS sequence"/>
</dbReference>
<protein>
    <submittedName>
        <fullName evidence="2">Uncharacterized protein</fullName>
    </submittedName>
</protein>
<dbReference type="HOGENOM" id="CLU_381349_0_0_1"/>
<sequence length="726" mass="78196">MHLKFHPALGTPTTVHIPEVGDAHVRFIASFPSREAFVQARSEGVRVEMWTNLPVGASNGDWYALPFVFPGAADAKRDLAGPSTLVLGPQNSEYKDTADGKDIYLDVVLPGFTRDARFSFTYRLVRQWGAVEWLGAYKQDGEIVLERSEERFTLAEGCSLEDGLLVCGEDAPEDVPIAHLNENMEWVCWALDHDGWTTHSLKPYAPASTAIILVPRVTEGPLTSIPQPFLLSVGNTPDVAVSVSDEGTVFVRKASAVFVHDVRYAAIQTALSNISTVSLMAKDDGYVVLSSQRCDAELSPVSVSIIPTVCTAAYKSTQLTHEDLSSLHPSLGDSEVVLVDLSHPAFVTLSPSGEEASVEVGPYGGQFVVAPLHVLEDSEEEVPWKLTLLSPSSSAHIQVDVARVLPTPPPSPPIITIPLSPSTSLAASPVGSARASAMSIALPSMPSLGEIATKQMEDSPPTPVSPPATLEPEFDEKSEAAPEPEALETIAEQEIEVEAETKIEAELVDKEQLGTNVVPITASPAQPIRGGWLRLLLAWLLRSMFARVCGLLDRAARFLGIPWLFVGEQQRAKIEAAQNVEQSDPTVSEQTEDEAEDEHEEPLSASSSSVPTESASETTLADDELPGKQAYLPDESVDVPVSEPTSPSYDYVHVSARPKARFLADVHSNTVSLLVRAPHAHRSPSELSLYLGGKMISGAETRLAEDVYLIGLRGPEEGARLEVALD</sequence>
<proteinExistence type="predicted"/>
<feature type="region of interest" description="Disordered" evidence="1">
    <location>
        <begin position="454"/>
        <end position="483"/>
    </location>
</feature>
<dbReference type="AlphaFoldDB" id="A0A0C3SF45"/>
<reference evidence="2 3" key="1">
    <citation type="journal article" date="2014" name="PLoS Genet.">
        <title>Analysis of the Phlebiopsis gigantea genome, transcriptome and secretome provides insight into its pioneer colonization strategies of wood.</title>
        <authorList>
            <person name="Hori C."/>
            <person name="Ishida T."/>
            <person name="Igarashi K."/>
            <person name="Samejima M."/>
            <person name="Suzuki H."/>
            <person name="Master E."/>
            <person name="Ferreira P."/>
            <person name="Ruiz-Duenas F.J."/>
            <person name="Held B."/>
            <person name="Canessa P."/>
            <person name="Larrondo L.F."/>
            <person name="Schmoll M."/>
            <person name="Druzhinina I.S."/>
            <person name="Kubicek C.P."/>
            <person name="Gaskell J.A."/>
            <person name="Kersten P."/>
            <person name="St John F."/>
            <person name="Glasner J."/>
            <person name="Sabat G."/>
            <person name="Splinter BonDurant S."/>
            <person name="Syed K."/>
            <person name="Yadav J."/>
            <person name="Mgbeahuruike A.C."/>
            <person name="Kovalchuk A."/>
            <person name="Asiegbu F.O."/>
            <person name="Lackner G."/>
            <person name="Hoffmeister D."/>
            <person name="Rencoret J."/>
            <person name="Gutierrez A."/>
            <person name="Sun H."/>
            <person name="Lindquist E."/>
            <person name="Barry K."/>
            <person name="Riley R."/>
            <person name="Grigoriev I.V."/>
            <person name="Henrissat B."/>
            <person name="Kues U."/>
            <person name="Berka R.M."/>
            <person name="Martinez A.T."/>
            <person name="Covert S.F."/>
            <person name="Blanchette R.A."/>
            <person name="Cullen D."/>
        </authorList>
    </citation>
    <scope>NUCLEOTIDE SEQUENCE [LARGE SCALE GENOMIC DNA]</scope>
    <source>
        <strain evidence="2 3">11061_1 CR5-6</strain>
    </source>
</reference>
<feature type="compositionally biased region" description="Acidic residues" evidence="1">
    <location>
        <begin position="590"/>
        <end position="600"/>
    </location>
</feature>
<evidence type="ECO:0000313" key="3">
    <source>
        <dbReference type="Proteomes" id="UP000053257"/>
    </source>
</evidence>
<evidence type="ECO:0000313" key="2">
    <source>
        <dbReference type="EMBL" id="KIP11445.1"/>
    </source>
</evidence>
<organism evidence="2 3">
    <name type="scientific">Phlebiopsis gigantea (strain 11061_1 CR5-6)</name>
    <name type="common">White-rot fungus</name>
    <name type="synonym">Peniophora gigantea</name>
    <dbReference type="NCBI Taxonomy" id="745531"/>
    <lineage>
        <taxon>Eukaryota</taxon>
        <taxon>Fungi</taxon>
        <taxon>Dikarya</taxon>
        <taxon>Basidiomycota</taxon>
        <taxon>Agaricomycotina</taxon>
        <taxon>Agaricomycetes</taxon>
        <taxon>Polyporales</taxon>
        <taxon>Phanerochaetaceae</taxon>
        <taxon>Phlebiopsis</taxon>
    </lineage>
</organism>
<gene>
    <name evidence="2" type="ORF">PHLGIDRAFT_10669</name>
</gene>
<feature type="compositionally biased region" description="Polar residues" evidence="1">
    <location>
        <begin position="579"/>
        <end position="588"/>
    </location>
</feature>
<feature type="compositionally biased region" description="Low complexity" evidence="1">
    <location>
        <begin position="603"/>
        <end position="618"/>
    </location>
</feature>